<evidence type="ECO:0000313" key="3">
    <source>
        <dbReference type="Proteomes" id="UP000076825"/>
    </source>
</evidence>
<dbReference type="STRING" id="123899.SAMEA3906487_03912"/>
<evidence type="ECO:0000256" key="1">
    <source>
        <dbReference type="SAM" id="MobiDB-lite"/>
    </source>
</evidence>
<dbReference type="KEGG" id="btrm:SAMEA390648703912"/>
<protein>
    <submittedName>
        <fullName evidence="2">Uncharacterized protein</fullName>
    </submittedName>
</protein>
<feature type="region of interest" description="Disordered" evidence="1">
    <location>
        <begin position="198"/>
        <end position="242"/>
    </location>
</feature>
<evidence type="ECO:0000313" key="2">
    <source>
        <dbReference type="EMBL" id="SAI73943.1"/>
    </source>
</evidence>
<dbReference type="EMBL" id="LT546645">
    <property type="protein sequence ID" value="SAI73943.1"/>
    <property type="molecule type" value="Genomic_DNA"/>
</dbReference>
<organism evidence="2 3">
    <name type="scientific">Bordetella trematum</name>
    <dbReference type="NCBI Taxonomy" id="123899"/>
    <lineage>
        <taxon>Bacteria</taxon>
        <taxon>Pseudomonadati</taxon>
        <taxon>Pseudomonadota</taxon>
        <taxon>Betaproteobacteria</taxon>
        <taxon>Burkholderiales</taxon>
        <taxon>Alcaligenaceae</taxon>
        <taxon>Bordetella</taxon>
    </lineage>
</organism>
<dbReference type="RefSeq" id="WP_170283335.1">
    <property type="nucleotide sequence ID" value="NZ_CP016340.1"/>
</dbReference>
<keyword evidence="3" id="KW-1185">Reference proteome</keyword>
<name>A0A157SV41_9BORD</name>
<dbReference type="PATRIC" id="fig|123899.6.peg.3910"/>
<dbReference type="Proteomes" id="UP000076825">
    <property type="component" value="Chromosome 1"/>
</dbReference>
<reference evidence="2 3" key="1">
    <citation type="submission" date="2016-04" db="EMBL/GenBank/DDBJ databases">
        <authorList>
            <consortium name="Pathogen Informatics"/>
        </authorList>
    </citation>
    <scope>NUCLEOTIDE SEQUENCE [LARGE SCALE GENOMIC DNA]</scope>
    <source>
        <strain evidence="2 3">H044680328</strain>
    </source>
</reference>
<accession>A0A157SV41</accession>
<gene>
    <name evidence="2" type="ORF">SAMEA3906487_03912</name>
</gene>
<dbReference type="GeneID" id="56588866"/>
<dbReference type="AlphaFoldDB" id="A0A157SV41"/>
<sequence length="360" mass="40161">MSVAELIELPPAKTALQVYQTPKGLDPYIERVRREVLGQPADLSTKKGREAIASRAFKVRKIKTALDGLGKEQVDRLKEIPKLIDAERKRMRDVLDALADEVRAPLNEWEQAEEDRIQRHKGAIAGMISIVADYGECTDSLRAAIIAVEAIGIGPDWEEFETEAARTKEKALAGLRDRLAAREKYEADQADLERLRAEAEERRKRDEQERIAREAAERTTREAEARAQAERDAAAKREAEAERRELELKLQAEQAQRAAAQAEADRLAAEQRAEQERLAAIEREKQAAEAARLAEIKRQADARAAEEALAASRAADEEHRRRINRAALAAFVAGGMPEDCAKQAITLIALGRIPAVKITY</sequence>
<proteinExistence type="predicted"/>